<sequence>MIDDRLSQMPRVSATDYFDNICSFRVLFLATDLLAQRWASGRPTGVQNINRNFGRRYRKAHYAEILSVIIDIQTRTLITGDVSGNLMWWDVVSGKNLYGHHTNMEQHEPPLLAASAGCLALSGDRLAVGTWPSRGENPFEPALVFLMHRAPHQCCYESPEKGGGESRFVSSELRAWVRSSAMTIQLEASVCIVASQGLVQFWDIQGRHPSQLLTINTANFDIYLWQSHVPWYNLAIYYRKPSLYVADSCISVFRPKHADSDNDRQIWDYPSDDIERQLIYSDCRPEEEITVDDHGFCRLVPQSGSAVVQAVSSDMRLLMIPENSVVASATSEIHGSTRALASKTVRCIATTAGYIGIGTEAKTNPDHRQPRTEAEVHLLHEDGEAIVTFEDLFGDVNCLAMDPCFFVSVSDDLSVMMRDYRPQHVLNC</sequence>
<dbReference type="Proteomes" id="UP000192927">
    <property type="component" value="Unassembled WGS sequence"/>
</dbReference>
<name>A0A1W5CYE0_9LECA</name>
<dbReference type="InterPro" id="IPR011047">
    <property type="entry name" value="Quinoprotein_ADH-like_sf"/>
</dbReference>
<evidence type="ECO:0000313" key="1">
    <source>
        <dbReference type="EMBL" id="SLM35755.1"/>
    </source>
</evidence>
<dbReference type="EMBL" id="FWEW01000801">
    <property type="protein sequence ID" value="SLM35755.1"/>
    <property type="molecule type" value="Genomic_DNA"/>
</dbReference>
<accession>A0A1W5CYE0</accession>
<protein>
    <submittedName>
        <fullName evidence="1">WD40/YVTN repeat-like-containing domain</fullName>
    </submittedName>
</protein>
<dbReference type="InterPro" id="IPR015943">
    <property type="entry name" value="WD40/YVTN_repeat-like_dom_sf"/>
</dbReference>
<reference evidence="2" key="1">
    <citation type="submission" date="2017-03" db="EMBL/GenBank/DDBJ databases">
        <authorList>
            <person name="Sharma R."/>
            <person name="Thines M."/>
        </authorList>
    </citation>
    <scope>NUCLEOTIDE SEQUENCE [LARGE SCALE GENOMIC DNA]</scope>
</reference>
<evidence type="ECO:0000313" key="2">
    <source>
        <dbReference type="Proteomes" id="UP000192927"/>
    </source>
</evidence>
<proteinExistence type="predicted"/>
<dbReference type="Gene3D" id="2.130.10.10">
    <property type="entry name" value="YVTN repeat-like/Quinoprotein amine dehydrogenase"/>
    <property type="match status" value="1"/>
</dbReference>
<dbReference type="AlphaFoldDB" id="A0A1W5CYE0"/>
<keyword evidence="2" id="KW-1185">Reference proteome</keyword>
<dbReference type="SUPFAM" id="SSF50998">
    <property type="entry name" value="Quinoprotein alcohol dehydrogenase-like"/>
    <property type="match status" value="1"/>
</dbReference>
<organism evidence="1 2">
    <name type="scientific">Lasallia pustulata</name>
    <dbReference type="NCBI Taxonomy" id="136370"/>
    <lineage>
        <taxon>Eukaryota</taxon>
        <taxon>Fungi</taxon>
        <taxon>Dikarya</taxon>
        <taxon>Ascomycota</taxon>
        <taxon>Pezizomycotina</taxon>
        <taxon>Lecanoromycetes</taxon>
        <taxon>OSLEUM clade</taxon>
        <taxon>Umbilicariomycetidae</taxon>
        <taxon>Umbilicariales</taxon>
        <taxon>Umbilicariaceae</taxon>
        <taxon>Lasallia</taxon>
    </lineage>
</organism>